<dbReference type="InterPro" id="IPR001680">
    <property type="entry name" value="WD40_rpt"/>
</dbReference>
<comment type="similarity">
    <text evidence="1">Belongs to the WD repeat EIPR1 family.</text>
</comment>
<name>A0A1R1XKF2_9FUNG</name>
<dbReference type="InterPro" id="IPR040323">
    <property type="entry name" value="EIPR1"/>
</dbReference>
<evidence type="ECO:0000313" key="3">
    <source>
        <dbReference type="EMBL" id="OMJ15122.1"/>
    </source>
</evidence>
<dbReference type="GO" id="GO:0016567">
    <property type="term" value="P:protein ubiquitination"/>
    <property type="evidence" value="ECO:0007669"/>
    <property type="project" value="TreeGrafter"/>
</dbReference>
<sequence length="420" mass="46431">MSDDNSLVFGLNRQARSMTSIYGPPDVSQFVVGTIGLDRKNSNLSTPFSTANVLSRNVSCSEIYLNDVKFADNGNLVLVAASDGNLYGSDTRINSSRHISSFSILASTNTSSIVNTFWNCNAITIDNNPNLPHQVATGSEDGLVRIFDLRYFTLPISSIPSSSPLKRKSPNSNPNSFNQKNLAGHTTPKISSIFDSKYLIQSPNLPLLLELTEGQHSHFVCDLEYNPLYDELILSSGSDSIVNLHSIKSVSSSSESSDIKPNVIDDFFNIESTENEVESASIYKKGSYLHSAESYSGGSSDRNLINSSSSYFHESKPFNGYDINNVVDTPLSTEQSFSFFNDDDNTNILNKKENQNTSHFDQLGEGESYVVSQHDSHELSVYKCCWSKNNPWMFASLSLDGRVVINYVPQSEKFKILSQN</sequence>
<dbReference type="Pfam" id="PF00400">
    <property type="entry name" value="WD40"/>
    <property type="match status" value="2"/>
</dbReference>
<dbReference type="OrthoDB" id="427795at2759"/>
<dbReference type="EMBL" id="LSSN01002769">
    <property type="protein sequence ID" value="OMJ15122.1"/>
    <property type="molecule type" value="Genomic_DNA"/>
</dbReference>
<dbReference type="PANTHER" id="PTHR14205">
    <property type="entry name" value="WD-REPEAT PROTEIN"/>
    <property type="match status" value="1"/>
</dbReference>
<dbReference type="Proteomes" id="UP000187283">
    <property type="component" value="Unassembled WGS sequence"/>
</dbReference>
<dbReference type="SUPFAM" id="SSF50978">
    <property type="entry name" value="WD40 repeat-like"/>
    <property type="match status" value="1"/>
</dbReference>
<feature type="compositionally biased region" description="Low complexity" evidence="2">
    <location>
        <begin position="161"/>
        <end position="176"/>
    </location>
</feature>
<dbReference type="SMART" id="SM00320">
    <property type="entry name" value="WD40"/>
    <property type="match status" value="4"/>
</dbReference>
<dbReference type="STRING" id="133412.A0A1R1XKF2"/>
<keyword evidence="4" id="KW-1185">Reference proteome</keyword>
<proteinExistence type="inferred from homology"/>
<dbReference type="AlphaFoldDB" id="A0A1R1XKF2"/>
<evidence type="ECO:0000313" key="4">
    <source>
        <dbReference type="Proteomes" id="UP000187283"/>
    </source>
</evidence>
<dbReference type="InterPro" id="IPR015943">
    <property type="entry name" value="WD40/YVTN_repeat-like_dom_sf"/>
</dbReference>
<evidence type="ECO:0000256" key="1">
    <source>
        <dbReference type="ARBA" id="ARBA00005672"/>
    </source>
</evidence>
<organism evidence="3 4">
    <name type="scientific">Smittium culicis</name>
    <dbReference type="NCBI Taxonomy" id="133412"/>
    <lineage>
        <taxon>Eukaryota</taxon>
        <taxon>Fungi</taxon>
        <taxon>Fungi incertae sedis</taxon>
        <taxon>Zoopagomycota</taxon>
        <taxon>Kickxellomycotina</taxon>
        <taxon>Harpellomycetes</taxon>
        <taxon>Harpellales</taxon>
        <taxon>Legeriomycetaceae</taxon>
        <taxon>Smittium</taxon>
    </lineage>
</organism>
<dbReference type="Gene3D" id="2.130.10.10">
    <property type="entry name" value="YVTN repeat-like/Quinoprotein amine dehydrogenase"/>
    <property type="match status" value="2"/>
</dbReference>
<reference evidence="3 4" key="1">
    <citation type="submission" date="2017-01" db="EMBL/GenBank/DDBJ databases">
        <authorList>
            <person name="Mah S.A."/>
            <person name="Swanson W.J."/>
            <person name="Moy G.W."/>
            <person name="Vacquier V.D."/>
        </authorList>
    </citation>
    <scope>NUCLEOTIDE SEQUENCE [LARGE SCALE GENOMIC DNA]</scope>
    <source>
        <strain evidence="3 4">GSMNP</strain>
    </source>
</reference>
<dbReference type="InterPro" id="IPR036322">
    <property type="entry name" value="WD40_repeat_dom_sf"/>
</dbReference>
<accession>A0A1R1XKF2</accession>
<comment type="caution">
    <text evidence="3">The sequence shown here is derived from an EMBL/GenBank/DDBJ whole genome shotgun (WGS) entry which is preliminary data.</text>
</comment>
<dbReference type="PANTHER" id="PTHR14205:SF15">
    <property type="entry name" value="EARP AND GARP COMPLEX-INTERACTING PROTEIN 1"/>
    <property type="match status" value="1"/>
</dbReference>
<gene>
    <name evidence="3" type="ORF">AYI70_g7477</name>
</gene>
<feature type="region of interest" description="Disordered" evidence="2">
    <location>
        <begin position="161"/>
        <end position="184"/>
    </location>
</feature>
<evidence type="ECO:0000256" key="2">
    <source>
        <dbReference type="SAM" id="MobiDB-lite"/>
    </source>
</evidence>
<protein>
    <submittedName>
        <fullName evidence="3">Protein TSSC1</fullName>
    </submittedName>
</protein>